<dbReference type="AlphaFoldDB" id="A0A0G4EDE0"/>
<dbReference type="InParanoid" id="A0A0G4EDE0"/>
<evidence type="ECO:0000313" key="1">
    <source>
        <dbReference type="EMBL" id="CEL93378.1"/>
    </source>
</evidence>
<reference evidence="1 2" key="1">
    <citation type="submission" date="2014-11" db="EMBL/GenBank/DDBJ databases">
        <authorList>
            <person name="Zhu J."/>
            <person name="Qi W."/>
            <person name="Song R."/>
        </authorList>
    </citation>
    <scope>NUCLEOTIDE SEQUENCE [LARGE SCALE GENOMIC DNA]</scope>
</reference>
<dbReference type="EMBL" id="CDMY01000158">
    <property type="protein sequence ID" value="CEL93378.1"/>
    <property type="molecule type" value="Genomic_DNA"/>
</dbReference>
<proteinExistence type="predicted"/>
<evidence type="ECO:0000313" key="2">
    <source>
        <dbReference type="Proteomes" id="UP000041254"/>
    </source>
</evidence>
<dbReference type="Proteomes" id="UP000041254">
    <property type="component" value="Unassembled WGS sequence"/>
</dbReference>
<keyword evidence="2" id="KW-1185">Reference proteome</keyword>
<protein>
    <submittedName>
        <fullName evidence="1">Uncharacterized protein</fullName>
    </submittedName>
</protein>
<dbReference type="VEuPathDB" id="CryptoDB:Vbra_20211"/>
<gene>
    <name evidence="1" type="ORF">Vbra_20211</name>
</gene>
<name>A0A0G4EDE0_VITBC</name>
<accession>A0A0G4EDE0</accession>
<sequence length="81" mass="9295">MMAYRCLHFIFVRLMRTICRSRQLKAARVQVGAMGVLAVLWRLARKAYEALGADKYTVMHQKLHGLQDTLCALESEPMTIL</sequence>
<organism evidence="1 2">
    <name type="scientific">Vitrella brassicaformis (strain CCMP3155)</name>
    <dbReference type="NCBI Taxonomy" id="1169540"/>
    <lineage>
        <taxon>Eukaryota</taxon>
        <taxon>Sar</taxon>
        <taxon>Alveolata</taxon>
        <taxon>Colpodellida</taxon>
        <taxon>Vitrellaceae</taxon>
        <taxon>Vitrella</taxon>
    </lineage>
</organism>